<protein>
    <submittedName>
        <fullName evidence="2">Uncharacterized protein</fullName>
    </submittedName>
</protein>
<accession>A0A645IAY7</accession>
<gene>
    <name evidence="2" type="ORF">SDC9_196094</name>
</gene>
<feature type="region of interest" description="Disordered" evidence="1">
    <location>
        <begin position="29"/>
        <end position="64"/>
    </location>
</feature>
<feature type="compositionally biased region" description="Basic and acidic residues" evidence="1">
    <location>
        <begin position="46"/>
        <end position="64"/>
    </location>
</feature>
<evidence type="ECO:0000313" key="2">
    <source>
        <dbReference type="EMBL" id="MPN48487.1"/>
    </source>
</evidence>
<comment type="caution">
    <text evidence="2">The sequence shown here is derived from an EMBL/GenBank/DDBJ whole genome shotgun (WGS) entry which is preliminary data.</text>
</comment>
<name>A0A645IAY7_9ZZZZ</name>
<dbReference type="AlphaFoldDB" id="A0A645IAY7"/>
<proteinExistence type="predicted"/>
<dbReference type="EMBL" id="VSSQ01110837">
    <property type="protein sequence ID" value="MPN48487.1"/>
    <property type="molecule type" value="Genomic_DNA"/>
</dbReference>
<reference evidence="2" key="1">
    <citation type="submission" date="2019-08" db="EMBL/GenBank/DDBJ databases">
        <authorList>
            <person name="Kucharzyk K."/>
            <person name="Murdoch R.W."/>
            <person name="Higgins S."/>
            <person name="Loffler F."/>
        </authorList>
    </citation>
    <scope>NUCLEOTIDE SEQUENCE</scope>
</reference>
<organism evidence="2">
    <name type="scientific">bioreactor metagenome</name>
    <dbReference type="NCBI Taxonomy" id="1076179"/>
    <lineage>
        <taxon>unclassified sequences</taxon>
        <taxon>metagenomes</taxon>
        <taxon>ecological metagenomes</taxon>
    </lineage>
</organism>
<evidence type="ECO:0000256" key="1">
    <source>
        <dbReference type="SAM" id="MobiDB-lite"/>
    </source>
</evidence>
<sequence length="64" mass="7365">MKMRQQPIRLAQFFQVTVNHELAARTLVQQRPGKTAPTRGTVVRLDVADVNHPSRDKKNENDKK</sequence>